<dbReference type="Gene3D" id="1.20.81.30">
    <property type="entry name" value="Type II secretion system (T2SS), domain F"/>
    <property type="match status" value="1"/>
</dbReference>
<evidence type="ECO:0000256" key="4">
    <source>
        <dbReference type="ARBA" id="ARBA00022989"/>
    </source>
</evidence>
<keyword evidence="4 6" id="KW-1133">Transmembrane helix</keyword>
<feature type="transmembrane region" description="Helical" evidence="6">
    <location>
        <begin position="80"/>
        <end position="101"/>
    </location>
</feature>
<keyword evidence="9" id="KW-1185">Reference proteome</keyword>
<name>A0ABW2KKT0_9ACTN</name>
<keyword evidence="3 6" id="KW-0812">Transmembrane</keyword>
<proteinExistence type="predicted"/>
<evidence type="ECO:0000256" key="2">
    <source>
        <dbReference type="ARBA" id="ARBA00022475"/>
    </source>
</evidence>
<reference evidence="9" key="1">
    <citation type="journal article" date="2019" name="Int. J. Syst. Evol. Microbiol.">
        <title>The Global Catalogue of Microorganisms (GCM) 10K type strain sequencing project: providing services to taxonomists for standard genome sequencing and annotation.</title>
        <authorList>
            <consortium name="The Broad Institute Genomics Platform"/>
            <consortium name="The Broad Institute Genome Sequencing Center for Infectious Disease"/>
            <person name="Wu L."/>
            <person name="Ma J."/>
        </authorList>
    </citation>
    <scope>NUCLEOTIDE SEQUENCE [LARGE SCALE GENOMIC DNA]</scope>
    <source>
        <strain evidence="9">CGMCC 4.7382</strain>
    </source>
</reference>
<organism evidence="8 9">
    <name type="scientific">Marinactinospora rubrisoli</name>
    <dbReference type="NCBI Taxonomy" id="2715399"/>
    <lineage>
        <taxon>Bacteria</taxon>
        <taxon>Bacillati</taxon>
        <taxon>Actinomycetota</taxon>
        <taxon>Actinomycetes</taxon>
        <taxon>Streptosporangiales</taxon>
        <taxon>Nocardiopsidaceae</taxon>
        <taxon>Marinactinospora</taxon>
    </lineage>
</organism>
<dbReference type="InterPro" id="IPR042094">
    <property type="entry name" value="T2SS_GspF_sf"/>
</dbReference>
<dbReference type="RefSeq" id="WP_379872443.1">
    <property type="nucleotide sequence ID" value="NZ_JBHTBH010000009.1"/>
</dbReference>
<dbReference type="EMBL" id="JBHTBH010000009">
    <property type="protein sequence ID" value="MFC7329790.1"/>
    <property type="molecule type" value="Genomic_DNA"/>
</dbReference>
<gene>
    <name evidence="8" type="ORF">ACFQRF_18825</name>
</gene>
<evidence type="ECO:0000256" key="5">
    <source>
        <dbReference type="ARBA" id="ARBA00023136"/>
    </source>
</evidence>
<evidence type="ECO:0000259" key="7">
    <source>
        <dbReference type="Pfam" id="PF00482"/>
    </source>
</evidence>
<keyword evidence="5 6" id="KW-0472">Membrane</keyword>
<feature type="transmembrane region" description="Helical" evidence="6">
    <location>
        <begin position="283"/>
        <end position="302"/>
    </location>
</feature>
<dbReference type="PANTHER" id="PTHR35007:SF1">
    <property type="entry name" value="PILUS ASSEMBLY PROTEIN"/>
    <property type="match status" value="1"/>
</dbReference>
<evidence type="ECO:0000256" key="1">
    <source>
        <dbReference type="ARBA" id="ARBA00004651"/>
    </source>
</evidence>
<sequence length="310" mass="33448">MTGYQAVIVLLSAVALAIAVWGIVVFADGLAQRRLLASRSVLAEVERRANSPLARLDAALRRTEFGRAVQRRLARAGVQVRVATFLLLLLGAAVAAIVLVWQILAPLLGLLSAGLVAFLFLAYLRRQEERRTEAFTAQLPELARVLSNATSAGLALPTAIDMAADELDDPAGTELRRVVESMRLGQPFEAAIEDLRHRMPSREIGVLISTLLVSARSGGALVTALRTISDTLESRKETRREVRTILNETTSTAWALLVMGVGALFLLNAMLPGTVEAMVESPMGLAILGTALALFVTGFVVIRRMARIDF</sequence>
<evidence type="ECO:0000313" key="8">
    <source>
        <dbReference type="EMBL" id="MFC7329790.1"/>
    </source>
</evidence>
<keyword evidence="2" id="KW-1003">Cell membrane</keyword>
<comment type="caution">
    <text evidence="8">The sequence shown here is derived from an EMBL/GenBank/DDBJ whole genome shotgun (WGS) entry which is preliminary data.</text>
</comment>
<feature type="transmembrane region" description="Helical" evidence="6">
    <location>
        <begin position="6"/>
        <end position="30"/>
    </location>
</feature>
<feature type="domain" description="Type II secretion system protein GspF" evidence="7">
    <location>
        <begin position="143"/>
        <end position="266"/>
    </location>
</feature>
<evidence type="ECO:0000313" key="9">
    <source>
        <dbReference type="Proteomes" id="UP001596540"/>
    </source>
</evidence>
<comment type="subcellular location">
    <subcellularLocation>
        <location evidence="1">Cell membrane</location>
        <topology evidence="1">Multi-pass membrane protein</topology>
    </subcellularLocation>
</comment>
<protein>
    <submittedName>
        <fullName evidence="8">Type II secretion system F family protein</fullName>
    </submittedName>
</protein>
<dbReference type="Proteomes" id="UP001596540">
    <property type="component" value="Unassembled WGS sequence"/>
</dbReference>
<dbReference type="Pfam" id="PF00482">
    <property type="entry name" value="T2SSF"/>
    <property type="match status" value="1"/>
</dbReference>
<evidence type="ECO:0000256" key="6">
    <source>
        <dbReference type="SAM" id="Phobius"/>
    </source>
</evidence>
<accession>A0ABW2KKT0</accession>
<feature type="transmembrane region" description="Helical" evidence="6">
    <location>
        <begin position="107"/>
        <end position="124"/>
    </location>
</feature>
<dbReference type="PANTHER" id="PTHR35007">
    <property type="entry name" value="INTEGRAL MEMBRANE PROTEIN-RELATED"/>
    <property type="match status" value="1"/>
</dbReference>
<evidence type="ECO:0000256" key="3">
    <source>
        <dbReference type="ARBA" id="ARBA00022692"/>
    </source>
</evidence>
<feature type="transmembrane region" description="Helical" evidence="6">
    <location>
        <begin position="253"/>
        <end position="271"/>
    </location>
</feature>
<dbReference type="InterPro" id="IPR018076">
    <property type="entry name" value="T2SS_GspF_dom"/>
</dbReference>